<name>A0A2T7D414_9POAL</name>
<dbReference type="Gramene" id="PUZ50325">
    <property type="protein sequence ID" value="PUZ50325"/>
    <property type="gene ID" value="GQ55_6G050700"/>
</dbReference>
<dbReference type="Proteomes" id="UP000244336">
    <property type="component" value="Chromosome 6"/>
</dbReference>
<protein>
    <submittedName>
        <fullName evidence="1">Uncharacterized protein</fullName>
    </submittedName>
</protein>
<dbReference type="AlphaFoldDB" id="A0A2T7D414"/>
<organism evidence="1 2">
    <name type="scientific">Panicum hallii var. hallii</name>
    <dbReference type="NCBI Taxonomy" id="1504633"/>
    <lineage>
        <taxon>Eukaryota</taxon>
        <taxon>Viridiplantae</taxon>
        <taxon>Streptophyta</taxon>
        <taxon>Embryophyta</taxon>
        <taxon>Tracheophyta</taxon>
        <taxon>Spermatophyta</taxon>
        <taxon>Magnoliopsida</taxon>
        <taxon>Liliopsida</taxon>
        <taxon>Poales</taxon>
        <taxon>Poaceae</taxon>
        <taxon>PACMAD clade</taxon>
        <taxon>Panicoideae</taxon>
        <taxon>Panicodae</taxon>
        <taxon>Paniceae</taxon>
        <taxon>Panicinae</taxon>
        <taxon>Panicum</taxon>
        <taxon>Panicum sect. Panicum</taxon>
    </lineage>
</organism>
<proteinExistence type="predicted"/>
<dbReference type="EMBL" id="CM009754">
    <property type="protein sequence ID" value="PUZ50325.1"/>
    <property type="molecule type" value="Genomic_DNA"/>
</dbReference>
<sequence length="61" mass="7149">MKQFGLGKIWKENRVIQSSLSSGTASQLYSKNHLRKWAIRDEILEEIEPCSFSFNGWFRSL</sequence>
<reference evidence="1 2" key="1">
    <citation type="submission" date="2018-04" db="EMBL/GenBank/DDBJ databases">
        <title>WGS assembly of Panicum hallii var. hallii HAL2.</title>
        <authorList>
            <person name="Lovell J."/>
            <person name="Jenkins J."/>
            <person name="Lowry D."/>
            <person name="Mamidi S."/>
            <person name="Sreedasyam A."/>
            <person name="Weng X."/>
            <person name="Barry K."/>
            <person name="Bonette J."/>
            <person name="Campitelli B."/>
            <person name="Daum C."/>
            <person name="Gordon S."/>
            <person name="Gould B."/>
            <person name="Lipzen A."/>
            <person name="MacQueen A."/>
            <person name="Palacio-Mejia J."/>
            <person name="Plott C."/>
            <person name="Shakirov E."/>
            <person name="Shu S."/>
            <person name="Yoshinaga Y."/>
            <person name="Zane M."/>
            <person name="Rokhsar D."/>
            <person name="Grimwood J."/>
            <person name="Schmutz J."/>
            <person name="Juenger T."/>
        </authorList>
    </citation>
    <scope>NUCLEOTIDE SEQUENCE [LARGE SCALE GENOMIC DNA]</scope>
    <source>
        <strain evidence="2">cv. HAL2</strain>
    </source>
</reference>
<keyword evidence="2" id="KW-1185">Reference proteome</keyword>
<evidence type="ECO:0000313" key="1">
    <source>
        <dbReference type="EMBL" id="PUZ50325.1"/>
    </source>
</evidence>
<accession>A0A2T7D414</accession>
<evidence type="ECO:0000313" key="2">
    <source>
        <dbReference type="Proteomes" id="UP000244336"/>
    </source>
</evidence>
<gene>
    <name evidence="1" type="ORF">GQ55_6G050700</name>
</gene>